<dbReference type="RefSeq" id="WP_137340248.1">
    <property type="nucleotide sequence ID" value="NZ_BSQH01000006.1"/>
</dbReference>
<feature type="domain" description="Endonuclease GajA/Old nuclease/RecF-like AAA" evidence="1">
    <location>
        <begin position="2"/>
        <end position="368"/>
    </location>
</feature>
<dbReference type="OrthoDB" id="1098190at2"/>
<dbReference type="PANTHER" id="PTHR43581:SF2">
    <property type="entry name" value="EXCINUCLEASE ATPASE SUBUNIT"/>
    <property type="match status" value="1"/>
</dbReference>
<dbReference type="AlphaFoldDB" id="A0A4U6D3I6"/>
<accession>A0A4U6D3I6</accession>
<dbReference type="Proteomes" id="UP000304900">
    <property type="component" value="Unassembled WGS sequence"/>
</dbReference>
<evidence type="ECO:0000313" key="2">
    <source>
        <dbReference type="EMBL" id="TKT91879.1"/>
    </source>
</evidence>
<dbReference type="EMBL" id="SZVO01000005">
    <property type="protein sequence ID" value="TKT91879.1"/>
    <property type="molecule type" value="Genomic_DNA"/>
</dbReference>
<protein>
    <recommendedName>
        <fullName evidence="1">Endonuclease GajA/Old nuclease/RecF-like AAA domain-containing protein</fullName>
    </recommendedName>
</protein>
<comment type="caution">
    <text evidence="2">The sequence shown here is derived from an EMBL/GenBank/DDBJ whole genome shotgun (WGS) entry which is preliminary data.</text>
</comment>
<dbReference type="PANTHER" id="PTHR43581">
    <property type="entry name" value="ATP/GTP PHOSPHATASE"/>
    <property type="match status" value="1"/>
</dbReference>
<dbReference type="SUPFAM" id="SSF52540">
    <property type="entry name" value="P-loop containing nucleoside triphosphate hydrolases"/>
    <property type="match status" value="1"/>
</dbReference>
<sequence length="459" mass="53089">MQRIEVKNFGPLKDINLEIKDYMVFIGPQASGKSTLAKLIYFFWKVESDIYRKEIIPNYILSKISDSSFNESNSINKFTSQIRELFFELFPTHRNGQIRFIYSNGAKIQIDVARWSEKLNEDIIIDNSFFSDLNEFDERVRILKDNKFLFEGGTEDTQKPSKRQLDYLAQILLDNMLDNTPGEANPEIIFIPAGRSILSLLSNAFTFIDSNNLDYFNENFIRFTNKVRKFLTSPDHDNLFGRKFIMSSKREEEDIYSLSNELSFNVLKGDFHVGDNGDGIMQYHNNSGYVIPLKHTSSGQQEASWLINVIQYILAESYANGYDIIIEEPEAHLFPDAQRDITKLITLLSSPDLEKKTRLIVTTHSPYILATLNNSIKAFTTAQIENKSEEVAKILSKEFWINPENLFVGFMNKNEGEDNFGIQDIFDHESRLIDHEVLDQVSDDIIKQFDDLLDIQYSE</sequence>
<name>A0A4U6D3I6_9BACT</name>
<proteinExistence type="predicted"/>
<organism evidence="2 3">
    <name type="scientific">Dyadobacter frigoris</name>
    <dbReference type="NCBI Taxonomy" id="2576211"/>
    <lineage>
        <taxon>Bacteria</taxon>
        <taxon>Pseudomonadati</taxon>
        <taxon>Bacteroidota</taxon>
        <taxon>Cytophagia</taxon>
        <taxon>Cytophagales</taxon>
        <taxon>Spirosomataceae</taxon>
        <taxon>Dyadobacter</taxon>
    </lineage>
</organism>
<dbReference type="InterPro" id="IPR027417">
    <property type="entry name" value="P-loop_NTPase"/>
</dbReference>
<gene>
    <name evidence="2" type="ORF">FDK13_12060</name>
</gene>
<dbReference type="Gene3D" id="3.40.50.300">
    <property type="entry name" value="P-loop containing nucleotide triphosphate hydrolases"/>
    <property type="match status" value="1"/>
</dbReference>
<dbReference type="InterPro" id="IPR041685">
    <property type="entry name" value="AAA_GajA/Old/RecF-like"/>
</dbReference>
<evidence type="ECO:0000259" key="1">
    <source>
        <dbReference type="Pfam" id="PF13175"/>
    </source>
</evidence>
<evidence type="ECO:0000313" key="3">
    <source>
        <dbReference type="Proteomes" id="UP000304900"/>
    </source>
</evidence>
<dbReference type="Pfam" id="PF13175">
    <property type="entry name" value="AAA_15"/>
    <property type="match status" value="1"/>
</dbReference>
<dbReference type="InterPro" id="IPR051396">
    <property type="entry name" value="Bact_Antivir_Def_Nuclease"/>
</dbReference>
<reference evidence="2 3" key="1">
    <citation type="submission" date="2019-05" db="EMBL/GenBank/DDBJ databases">
        <title>Dyadobacter AR-3-8 sp. nov., isolated from arctic soil.</title>
        <authorList>
            <person name="Chaudhary D.K."/>
        </authorList>
    </citation>
    <scope>NUCLEOTIDE SEQUENCE [LARGE SCALE GENOMIC DNA]</scope>
    <source>
        <strain evidence="2 3">AR-3-8</strain>
    </source>
</reference>
<keyword evidence="3" id="KW-1185">Reference proteome</keyword>